<dbReference type="EMBL" id="CP027806">
    <property type="protein sequence ID" value="AXJ01191.1"/>
    <property type="molecule type" value="Genomic_DNA"/>
</dbReference>
<evidence type="ECO:0000256" key="1">
    <source>
        <dbReference type="ARBA" id="ARBA00005189"/>
    </source>
</evidence>
<name>A0A345UL39_9BACT</name>
<dbReference type="SUPFAM" id="SSF69593">
    <property type="entry name" value="Glycerol-3-phosphate (1)-acyltransferase"/>
    <property type="match status" value="1"/>
</dbReference>
<dbReference type="PANTHER" id="PTHR10434">
    <property type="entry name" value="1-ACYL-SN-GLYCEROL-3-PHOSPHATE ACYLTRANSFERASE"/>
    <property type="match status" value="1"/>
</dbReference>
<dbReference type="PANTHER" id="PTHR10434:SF11">
    <property type="entry name" value="1-ACYL-SN-GLYCEROL-3-PHOSPHATE ACYLTRANSFERASE"/>
    <property type="match status" value="1"/>
</dbReference>
<evidence type="ECO:0000256" key="3">
    <source>
        <dbReference type="ARBA" id="ARBA00023315"/>
    </source>
</evidence>
<gene>
    <name evidence="5" type="ORF">CYPRO_1941</name>
</gene>
<dbReference type="KEGG" id="cprv:CYPRO_1941"/>
<dbReference type="OrthoDB" id="152799at2"/>
<keyword evidence="2 5" id="KW-0808">Transferase</keyword>
<dbReference type="RefSeq" id="WP_114984415.1">
    <property type="nucleotide sequence ID" value="NZ_CP027806.1"/>
</dbReference>
<dbReference type="InterPro" id="IPR002123">
    <property type="entry name" value="Plipid/glycerol_acylTrfase"/>
</dbReference>
<accession>A0A345UL39</accession>
<evidence type="ECO:0000256" key="2">
    <source>
        <dbReference type="ARBA" id="ARBA00022679"/>
    </source>
</evidence>
<dbReference type="GO" id="GO:0005886">
    <property type="term" value="C:plasma membrane"/>
    <property type="evidence" value="ECO:0007669"/>
    <property type="project" value="TreeGrafter"/>
</dbReference>
<evidence type="ECO:0000259" key="4">
    <source>
        <dbReference type="SMART" id="SM00563"/>
    </source>
</evidence>
<dbReference type="GO" id="GO:0006654">
    <property type="term" value="P:phosphatidic acid biosynthetic process"/>
    <property type="evidence" value="ECO:0007669"/>
    <property type="project" value="TreeGrafter"/>
</dbReference>
<evidence type="ECO:0000313" key="5">
    <source>
        <dbReference type="EMBL" id="AXJ01191.1"/>
    </source>
</evidence>
<organism evidence="5 6">
    <name type="scientific">Cyclonatronum proteinivorum</name>
    <dbReference type="NCBI Taxonomy" id="1457365"/>
    <lineage>
        <taxon>Bacteria</taxon>
        <taxon>Pseudomonadati</taxon>
        <taxon>Balneolota</taxon>
        <taxon>Balneolia</taxon>
        <taxon>Balneolales</taxon>
        <taxon>Cyclonatronaceae</taxon>
        <taxon>Cyclonatronum</taxon>
    </lineage>
</organism>
<keyword evidence="3 5" id="KW-0012">Acyltransferase</keyword>
<feature type="domain" description="Phospholipid/glycerol acyltransferase" evidence="4">
    <location>
        <begin position="62"/>
        <end position="182"/>
    </location>
</feature>
<comment type="pathway">
    <text evidence="1">Lipid metabolism.</text>
</comment>
<proteinExistence type="predicted"/>
<keyword evidence="6" id="KW-1185">Reference proteome</keyword>
<dbReference type="Proteomes" id="UP000254808">
    <property type="component" value="Chromosome"/>
</dbReference>
<dbReference type="GO" id="GO:0003841">
    <property type="term" value="F:1-acylglycerol-3-phosphate O-acyltransferase activity"/>
    <property type="evidence" value="ECO:0007669"/>
    <property type="project" value="TreeGrafter"/>
</dbReference>
<dbReference type="SMART" id="SM00563">
    <property type="entry name" value="PlsC"/>
    <property type="match status" value="1"/>
</dbReference>
<protein>
    <submittedName>
        <fullName evidence="5">1-acyl-sn-glycerol-3-phosphate acyltransferase</fullName>
    </submittedName>
</protein>
<dbReference type="Pfam" id="PF01553">
    <property type="entry name" value="Acyltransferase"/>
    <property type="match status" value="1"/>
</dbReference>
<evidence type="ECO:0000313" key="6">
    <source>
        <dbReference type="Proteomes" id="UP000254808"/>
    </source>
</evidence>
<dbReference type="CDD" id="cd06551">
    <property type="entry name" value="LPLAT"/>
    <property type="match status" value="1"/>
</dbReference>
<dbReference type="AlphaFoldDB" id="A0A345UL39"/>
<reference evidence="5 6" key="1">
    <citation type="submission" date="2018-03" db="EMBL/GenBank/DDBJ databases">
        <title>Phenotypic and genomic properties of Cyclonatronum proteinivorum gen. nov., sp. nov., a haloalkaliphilic bacteroidete from soda lakes possessing Na+-translocating rhodopsin.</title>
        <authorList>
            <person name="Toshchakov S.V."/>
            <person name="Korzhenkov A."/>
            <person name="Samarov N.I."/>
            <person name="Kublanov I.V."/>
            <person name="Muntyan M.S."/>
            <person name="Sorokin D.Y."/>
        </authorList>
    </citation>
    <scope>NUCLEOTIDE SEQUENCE [LARGE SCALE GENOMIC DNA]</scope>
    <source>
        <strain evidence="5 6">Omega</strain>
    </source>
</reference>
<sequence>MPPTPADKAAAAAARPFIDAIDSRIVPEFFYYVTRFLARRTFRRVWLQNDYGSGKALQNRSTLFIGNHNAWWDALTPLLLNQKLLRQTPRAVMEWEQVDRYPFFRRIGCYSIDRKDPRSALGSLRYGIDWLNNGTARNLWLYPEGKITNPVLPDSPFESGVGWMLPQLDSHVDLVPIIQHHHMMHHPKPDLFLWLGTPLKPDTLGSNKKEITASLQRHITSMKLTLAEKAAPKEPDFRRLV</sequence>